<dbReference type="Proteomes" id="UP000053958">
    <property type="component" value="Unassembled WGS sequence"/>
</dbReference>
<keyword evidence="3" id="KW-0238">DNA-binding</keyword>
<dbReference type="PANTHER" id="PTHR47540:SF5">
    <property type="entry name" value="ZN(II)2CYS6 TRANSCRIPTION FACTOR"/>
    <property type="match status" value="1"/>
</dbReference>
<dbReference type="GO" id="GO:0043565">
    <property type="term" value="F:sequence-specific DNA binding"/>
    <property type="evidence" value="ECO:0007669"/>
    <property type="project" value="TreeGrafter"/>
</dbReference>
<feature type="compositionally biased region" description="Low complexity" evidence="6">
    <location>
        <begin position="558"/>
        <end position="569"/>
    </location>
</feature>
<dbReference type="PANTHER" id="PTHR47540">
    <property type="entry name" value="THIAMINE REPRESSIBLE GENES REGULATORY PROTEIN THI5"/>
    <property type="match status" value="1"/>
</dbReference>
<comment type="subcellular location">
    <subcellularLocation>
        <location evidence="1">Nucleus</location>
    </subcellularLocation>
</comment>
<keyword evidence="2" id="KW-0805">Transcription regulation</keyword>
<dbReference type="AlphaFoldDB" id="A0A0F4Z341"/>
<evidence type="ECO:0000256" key="2">
    <source>
        <dbReference type="ARBA" id="ARBA00023015"/>
    </source>
</evidence>
<evidence type="ECO:0000256" key="1">
    <source>
        <dbReference type="ARBA" id="ARBA00004123"/>
    </source>
</evidence>
<dbReference type="CDD" id="cd12148">
    <property type="entry name" value="fungal_TF_MHR"/>
    <property type="match status" value="1"/>
</dbReference>
<dbReference type="OrthoDB" id="5284003at2759"/>
<feature type="region of interest" description="Disordered" evidence="6">
    <location>
        <begin position="549"/>
        <end position="572"/>
    </location>
</feature>
<sequence>MIFASLAREWIARPGCAKRAMHVASERSSKRRGPPNRHAEALKKQKIESDLSASAASGPSPHVGVSTATATAASNANLQPAPVALSGESICPLPTLQRLVDDFFTFIHPLIPIPHEPTFRAAFARREDVTNKRFLALLAAMIGTLVASFPRRPKLHLRTEAEKRQYPHSMALVRKCHDVAIQARGPGYLDWSNTVDDAAISYFLGLCSGYVYNIRRCRIYLGESMTIIRVHGLHKGTQASAIMSPGSASSISGSSESFASPSDSATDLISQELGRRLFYICLVGFQTLQQLGSSDGRHYVPPETPTESYPPLPLEVDDEYIFPTHMEAQPPGIVSQLTGFNANVRVFHSYNSLSAWEIAFGGGEVFDWERQRKLIWECLQKAKNSLSDLPPELVLQEGQTTPSPSMGVAWDPNTGAEELARERRRIQYEIQKANIYISQLSTRSYLVDKYWSLYEGHKRLHKTTSQMPSPETTLATAAGTVKPETGEPETPDADLHAQIDYIGQMMREERGLVIQDLLRLLRNVCEINIEPNGASFTNKVRQIASTLLNRRPGAGGPADSATSEAAATTGPQPISTAEAENYLRTFLDILVRLEGVGPGAGMTTAATAAAATTPTGATTTTGGPSPEIPRGMSYGGSVTEEEEELRQWASFKEFQRSMYIHVHV</sequence>
<protein>
    <recommendedName>
        <fullName evidence="9">Zn(II)2Cys6 transcription factor</fullName>
    </recommendedName>
</protein>
<dbReference type="GO" id="GO:0005634">
    <property type="term" value="C:nucleus"/>
    <property type="evidence" value="ECO:0007669"/>
    <property type="project" value="UniProtKB-SubCell"/>
</dbReference>
<dbReference type="EMBL" id="LASV01000049">
    <property type="protein sequence ID" value="KKA24755.1"/>
    <property type="molecule type" value="Genomic_DNA"/>
</dbReference>
<name>A0A0F4Z341_RASE3</name>
<comment type="caution">
    <text evidence="7">The sequence shown here is derived from an EMBL/GenBank/DDBJ whole genome shotgun (WGS) entry which is preliminary data.</text>
</comment>
<accession>A0A0F4Z341</accession>
<evidence type="ECO:0000313" key="8">
    <source>
        <dbReference type="Proteomes" id="UP000053958"/>
    </source>
</evidence>
<evidence type="ECO:0000256" key="6">
    <source>
        <dbReference type="SAM" id="MobiDB-lite"/>
    </source>
</evidence>
<feature type="region of interest" description="Disordered" evidence="6">
    <location>
        <begin position="611"/>
        <end position="630"/>
    </location>
</feature>
<dbReference type="GeneID" id="25313571"/>
<dbReference type="RefSeq" id="XP_013331367.1">
    <property type="nucleotide sequence ID" value="XM_013475913.1"/>
</dbReference>
<organism evidence="7 8">
    <name type="scientific">Rasamsonia emersonii (strain ATCC 16479 / CBS 393.64 / IMI 116815)</name>
    <dbReference type="NCBI Taxonomy" id="1408163"/>
    <lineage>
        <taxon>Eukaryota</taxon>
        <taxon>Fungi</taxon>
        <taxon>Dikarya</taxon>
        <taxon>Ascomycota</taxon>
        <taxon>Pezizomycotina</taxon>
        <taxon>Eurotiomycetes</taxon>
        <taxon>Eurotiomycetidae</taxon>
        <taxon>Eurotiales</taxon>
        <taxon>Trichocomaceae</taxon>
        <taxon>Rasamsonia</taxon>
    </lineage>
</organism>
<evidence type="ECO:0000313" key="7">
    <source>
        <dbReference type="EMBL" id="KKA24755.1"/>
    </source>
</evidence>
<evidence type="ECO:0000256" key="3">
    <source>
        <dbReference type="ARBA" id="ARBA00023125"/>
    </source>
</evidence>
<feature type="compositionally biased region" description="Low complexity" evidence="6">
    <location>
        <begin position="611"/>
        <end position="624"/>
    </location>
</feature>
<dbReference type="InterPro" id="IPR051711">
    <property type="entry name" value="Stress_Response_Reg"/>
</dbReference>
<evidence type="ECO:0000256" key="5">
    <source>
        <dbReference type="ARBA" id="ARBA00023242"/>
    </source>
</evidence>
<reference evidence="7 8" key="1">
    <citation type="submission" date="2015-04" db="EMBL/GenBank/DDBJ databases">
        <authorList>
            <person name="Heijne W.H."/>
            <person name="Fedorova N.D."/>
            <person name="Nierman W.C."/>
            <person name="Vollebregt A.W."/>
            <person name="Zhao Z."/>
            <person name="Wu L."/>
            <person name="Kumar M."/>
            <person name="Stam H."/>
            <person name="van den Berg M.A."/>
            <person name="Pel H.J."/>
        </authorList>
    </citation>
    <scope>NUCLEOTIDE SEQUENCE [LARGE SCALE GENOMIC DNA]</scope>
    <source>
        <strain evidence="7 8">CBS 393.64</strain>
    </source>
</reference>
<keyword evidence="8" id="KW-1185">Reference proteome</keyword>
<evidence type="ECO:0008006" key="9">
    <source>
        <dbReference type="Google" id="ProtNLM"/>
    </source>
</evidence>
<dbReference type="GO" id="GO:0045944">
    <property type="term" value="P:positive regulation of transcription by RNA polymerase II"/>
    <property type="evidence" value="ECO:0007669"/>
    <property type="project" value="TreeGrafter"/>
</dbReference>
<keyword evidence="4" id="KW-0804">Transcription</keyword>
<evidence type="ECO:0000256" key="4">
    <source>
        <dbReference type="ARBA" id="ARBA00023163"/>
    </source>
</evidence>
<dbReference type="STRING" id="1408163.A0A0F4Z341"/>
<proteinExistence type="predicted"/>
<gene>
    <name evidence="7" type="ORF">T310_1220</name>
</gene>
<keyword evidence="5" id="KW-0539">Nucleus</keyword>